<dbReference type="InterPro" id="IPR044647">
    <property type="entry name" value="RTNLB17/18/21"/>
</dbReference>
<evidence type="ECO:0000313" key="9">
    <source>
        <dbReference type="EMBL" id="KAJ8475748.1"/>
    </source>
</evidence>
<accession>A0AAV8QHW4</accession>
<dbReference type="Pfam" id="PF02453">
    <property type="entry name" value="Reticulon"/>
    <property type="match status" value="1"/>
</dbReference>
<keyword evidence="3 6" id="KW-0256">Endoplasmic reticulum</keyword>
<keyword evidence="2 6" id="KW-0812">Transmembrane</keyword>
<dbReference type="PANTHER" id="PTHR46626">
    <property type="entry name" value="RETICULON-LIKE PROTEIN B17"/>
    <property type="match status" value="1"/>
</dbReference>
<feature type="compositionally biased region" description="Pro residues" evidence="7">
    <location>
        <begin position="1"/>
        <end position="13"/>
    </location>
</feature>
<evidence type="ECO:0000256" key="4">
    <source>
        <dbReference type="ARBA" id="ARBA00022989"/>
    </source>
</evidence>
<organism evidence="9 10">
    <name type="scientific">Ensete ventricosum</name>
    <name type="common">Abyssinian banana</name>
    <name type="synonym">Musa ensete</name>
    <dbReference type="NCBI Taxonomy" id="4639"/>
    <lineage>
        <taxon>Eukaryota</taxon>
        <taxon>Viridiplantae</taxon>
        <taxon>Streptophyta</taxon>
        <taxon>Embryophyta</taxon>
        <taxon>Tracheophyta</taxon>
        <taxon>Spermatophyta</taxon>
        <taxon>Magnoliopsida</taxon>
        <taxon>Liliopsida</taxon>
        <taxon>Zingiberales</taxon>
        <taxon>Musaceae</taxon>
        <taxon>Ensete</taxon>
    </lineage>
</organism>
<dbReference type="InterPro" id="IPR003388">
    <property type="entry name" value="Reticulon"/>
</dbReference>
<evidence type="ECO:0000256" key="1">
    <source>
        <dbReference type="ARBA" id="ARBA00004477"/>
    </source>
</evidence>
<feature type="region of interest" description="Disordered" evidence="7">
    <location>
        <begin position="1"/>
        <end position="112"/>
    </location>
</feature>
<evidence type="ECO:0000259" key="8">
    <source>
        <dbReference type="PROSITE" id="PS50845"/>
    </source>
</evidence>
<name>A0AAV8QHW4_ENSVE</name>
<dbReference type="PANTHER" id="PTHR46626:SF2">
    <property type="entry name" value="RETICULON-LIKE PROTEIN B17"/>
    <property type="match status" value="1"/>
</dbReference>
<evidence type="ECO:0000256" key="3">
    <source>
        <dbReference type="ARBA" id="ARBA00022824"/>
    </source>
</evidence>
<feature type="transmembrane region" description="Helical" evidence="6">
    <location>
        <begin position="247"/>
        <end position="266"/>
    </location>
</feature>
<dbReference type="GO" id="GO:0005789">
    <property type="term" value="C:endoplasmic reticulum membrane"/>
    <property type="evidence" value="ECO:0007669"/>
    <property type="project" value="UniProtKB-SubCell"/>
</dbReference>
<dbReference type="AlphaFoldDB" id="A0AAV8QHW4"/>
<evidence type="ECO:0000256" key="7">
    <source>
        <dbReference type="SAM" id="MobiDB-lite"/>
    </source>
</evidence>
<protein>
    <recommendedName>
        <fullName evidence="6">Reticulon-like protein</fullName>
    </recommendedName>
</protein>
<dbReference type="PROSITE" id="PS50845">
    <property type="entry name" value="RETICULON"/>
    <property type="match status" value="1"/>
</dbReference>
<dbReference type="EMBL" id="JAQQAF010000006">
    <property type="protein sequence ID" value="KAJ8475748.1"/>
    <property type="molecule type" value="Genomic_DNA"/>
</dbReference>
<feature type="compositionally biased region" description="Polar residues" evidence="7">
    <location>
        <begin position="87"/>
        <end position="103"/>
    </location>
</feature>
<sequence>MDLSPPSAPPPSTSPRRRTRRRPVVVAEIVEARPDEAPPRKARSRTVAGASRNARRTRRKPEEKQEEIGPPDDDLDRIRKRKRVDHSSASAEKQTSACLVLSSNPPPPSEIAVNDRRASLEQIIELIMWKNVAKSTLLFGFGSTFFLSSCFSRESSFSIISAMSHMGLLVLGTAFIKNTVTRRKQRNWRWKLQLTEDDILCAARIVLPVVNEALANIQDVFSGDPLITLKVAPILLFGTNYGHLITLWRLLVTGFFVSFTVPKLYLCYSQQIHRRVENAMHWVQEAWRSCRFKRLVGASAATIFWNVFSFKTRIFTAFIFLVMLCYRRERCVGEDKIDPAIQSIECMNALKPGDEDAAALVPQLIETPGQNASFHTSEVLDARFAINASNIEKGTIL</sequence>
<reference evidence="9 10" key="1">
    <citation type="submission" date="2022-12" db="EMBL/GenBank/DDBJ databases">
        <title>Chromosome-scale assembly of the Ensete ventricosum genome.</title>
        <authorList>
            <person name="Dussert Y."/>
            <person name="Stocks J."/>
            <person name="Wendawek A."/>
            <person name="Woldeyes F."/>
            <person name="Nichols R.A."/>
            <person name="Borrell J.S."/>
        </authorList>
    </citation>
    <scope>NUCLEOTIDE SEQUENCE [LARGE SCALE GENOMIC DNA]</scope>
    <source>
        <strain evidence="10">cv. Maze</strain>
        <tissue evidence="9">Seeds</tissue>
    </source>
</reference>
<keyword evidence="10" id="KW-1185">Reference proteome</keyword>
<feature type="transmembrane region" description="Helical" evidence="6">
    <location>
        <begin position="303"/>
        <end position="326"/>
    </location>
</feature>
<comment type="caution">
    <text evidence="9">The sequence shown here is derived from an EMBL/GenBank/DDBJ whole genome shotgun (WGS) entry which is preliminary data.</text>
</comment>
<keyword evidence="5 6" id="KW-0472">Membrane</keyword>
<proteinExistence type="predicted"/>
<evidence type="ECO:0000256" key="6">
    <source>
        <dbReference type="RuleBase" id="RU363132"/>
    </source>
</evidence>
<evidence type="ECO:0000313" key="10">
    <source>
        <dbReference type="Proteomes" id="UP001222027"/>
    </source>
</evidence>
<feature type="domain" description="Reticulon" evidence="8">
    <location>
        <begin position="123"/>
        <end position="285"/>
    </location>
</feature>
<gene>
    <name evidence="9" type="ORF">OPV22_019475</name>
</gene>
<keyword evidence="4 6" id="KW-1133">Transmembrane helix</keyword>
<feature type="compositionally biased region" description="Basic and acidic residues" evidence="7">
    <location>
        <begin position="30"/>
        <end position="39"/>
    </location>
</feature>
<evidence type="ECO:0000256" key="2">
    <source>
        <dbReference type="ARBA" id="ARBA00022692"/>
    </source>
</evidence>
<dbReference type="Proteomes" id="UP001222027">
    <property type="component" value="Unassembled WGS sequence"/>
</dbReference>
<evidence type="ECO:0000256" key="5">
    <source>
        <dbReference type="ARBA" id="ARBA00023136"/>
    </source>
</evidence>
<comment type="subcellular location">
    <subcellularLocation>
        <location evidence="1 6">Endoplasmic reticulum membrane</location>
        <topology evidence="1 6">Multi-pass membrane protein</topology>
    </subcellularLocation>
</comment>